<dbReference type="EMBL" id="AP024233">
    <property type="protein sequence ID" value="BCO10604.1"/>
    <property type="molecule type" value="Genomic_DNA"/>
</dbReference>
<evidence type="ECO:0000259" key="1">
    <source>
        <dbReference type="Pfam" id="PF09983"/>
    </source>
</evidence>
<evidence type="ECO:0000313" key="2">
    <source>
        <dbReference type="EMBL" id="BCO10604.1"/>
    </source>
</evidence>
<keyword evidence="3" id="KW-1185">Reference proteome</keyword>
<sequence>MPTLLAHRPLWGQEEEGKRCLRDLDHLTDPEHALYLELREDRLGRAVRLEQERIRFSAVRDALDRILAGLELR</sequence>
<gene>
    <name evidence="2" type="ORF">GF1_29800</name>
</gene>
<dbReference type="InterPro" id="IPR024534">
    <property type="entry name" value="JetD_C"/>
</dbReference>
<accession>A0A915U3C0</accession>
<feature type="domain" description="Wadjet protein JetD C-terminal" evidence="1">
    <location>
        <begin position="3"/>
        <end position="63"/>
    </location>
</feature>
<name>A0A915U3C0_9BACT</name>
<dbReference type="KEGG" id="ddu:GF1_29800"/>
<organism evidence="2 3">
    <name type="scientific">Desulfolithobacter dissulfuricans</name>
    <dbReference type="NCBI Taxonomy" id="2795293"/>
    <lineage>
        <taxon>Bacteria</taxon>
        <taxon>Pseudomonadati</taxon>
        <taxon>Thermodesulfobacteriota</taxon>
        <taxon>Desulfobulbia</taxon>
        <taxon>Desulfobulbales</taxon>
        <taxon>Desulfobulbaceae</taxon>
        <taxon>Desulfolithobacter</taxon>
    </lineage>
</organism>
<dbReference type="RefSeq" id="WP_267927331.1">
    <property type="nucleotide sequence ID" value="NZ_AP024233.1"/>
</dbReference>
<dbReference type="Pfam" id="PF09983">
    <property type="entry name" value="JetD_C"/>
    <property type="match status" value="1"/>
</dbReference>
<protein>
    <recommendedName>
        <fullName evidence="1">Wadjet protein JetD C-terminal domain-containing protein</fullName>
    </recommendedName>
</protein>
<proteinExistence type="predicted"/>
<evidence type="ECO:0000313" key="3">
    <source>
        <dbReference type="Proteomes" id="UP001063350"/>
    </source>
</evidence>
<dbReference type="Proteomes" id="UP001063350">
    <property type="component" value="Chromosome"/>
</dbReference>
<reference evidence="2" key="1">
    <citation type="submission" date="2020-12" db="EMBL/GenBank/DDBJ databases">
        <title>Desulfobium dissulfuricans gen. nov., sp. nov., a novel mesophilic, sulfate-reducing bacterium isolated from a deep-sea hydrothermal vent.</title>
        <authorList>
            <person name="Hashimoto Y."/>
            <person name="Tame A."/>
            <person name="Sawayama S."/>
            <person name="Miyazaki J."/>
            <person name="Takai K."/>
            <person name="Nakagawa S."/>
        </authorList>
    </citation>
    <scope>NUCLEOTIDE SEQUENCE</scope>
    <source>
        <strain evidence="2">GF1</strain>
    </source>
</reference>
<dbReference type="AlphaFoldDB" id="A0A915U3C0"/>